<gene>
    <name evidence="1" type="ORF">RHMOL_Rhmol07G0244200</name>
</gene>
<dbReference type="Proteomes" id="UP001062846">
    <property type="component" value="Chromosome 7"/>
</dbReference>
<accession>A0ACC0N415</accession>
<keyword evidence="2" id="KW-1185">Reference proteome</keyword>
<protein>
    <submittedName>
        <fullName evidence="1">Uncharacterized protein</fullName>
    </submittedName>
</protein>
<sequence>MEEAGVGIVMRDFGGLFVAARSMNLGVVGTLLCADALAGRAAFDFALALAGIGHNCHIGRFATVGKDYSRRVSLSH</sequence>
<organism evidence="1 2">
    <name type="scientific">Rhododendron molle</name>
    <name type="common">Chinese azalea</name>
    <name type="synonym">Azalea mollis</name>
    <dbReference type="NCBI Taxonomy" id="49168"/>
    <lineage>
        <taxon>Eukaryota</taxon>
        <taxon>Viridiplantae</taxon>
        <taxon>Streptophyta</taxon>
        <taxon>Embryophyta</taxon>
        <taxon>Tracheophyta</taxon>
        <taxon>Spermatophyta</taxon>
        <taxon>Magnoliopsida</taxon>
        <taxon>eudicotyledons</taxon>
        <taxon>Gunneridae</taxon>
        <taxon>Pentapetalae</taxon>
        <taxon>asterids</taxon>
        <taxon>Ericales</taxon>
        <taxon>Ericaceae</taxon>
        <taxon>Ericoideae</taxon>
        <taxon>Rhodoreae</taxon>
        <taxon>Rhododendron</taxon>
    </lineage>
</organism>
<reference evidence="1" key="1">
    <citation type="submission" date="2022-02" db="EMBL/GenBank/DDBJ databases">
        <title>Plant Genome Project.</title>
        <authorList>
            <person name="Zhang R.-G."/>
        </authorList>
    </citation>
    <scope>NUCLEOTIDE SEQUENCE</scope>
    <source>
        <strain evidence="1">AT1</strain>
    </source>
</reference>
<evidence type="ECO:0000313" key="2">
    <source>
        <dbReference type="Proteomes" id="UP001062846"/>
    </source>
</evidence>
<evidence type="ECO:0000313" key="1">
    <source>
        <dbReference type="EMBL" id="KAI8548073.1"/>
    </source>
</evidence>
<proteinExistence type="predicted"/>
<comment type="caution">
    <text evidence="1">The sequence shown here is derived from an EMBL/GenBank/DDBJ whole genome shotgun (WGS) entry which is preliminary data.</text>
</comment>
<dbReference type="EMBL" id="CM046394">
    <property type="protein sequence ID" value="KAI8548073.1"/>
    <property type="molecule type" value="Genomic_DNA"/>
</dbReference>
<name>A0ACC0N415_RHOML</name>